<reference evidence="8" key="1">
    <citation type="journal article" date="2021" name="PeerJ">
        <title>Extensive microbial diversity within the chicken gut microbiome revealed by metagenomics and culture.</title>
        <authorList>
            <person name="Gilroy R."/>
            <person name="Ravi A."/>
            <person name="Getino M."/>
            <person name="Pursley I."/>
            <person name="Horton D.L."/>
            <person name="Alikhan N.F."/>
            <person name="Baker D."/>
            <person name="Gharbi K."/>
            <person name="Hall N."/>
            <person name="Watson M."/>
            <person name="Adriaenssens E.M."/>
            <person name="Foster-Nyarko E."/>
            <person name="Jarju S."/>
            <person name="Secka A."/>
            <person name="Antonio M."/>
            <person name="Oren A."/>
            <person name="Chaudhuri R.R."/>
            <person name="La Ragione R."/>
            <person name="Hildebrand F."/>
            <person name="Pallen M.J."/>
        </authorList>
    </citation>
    <scope>NUCLEOTIDE SEQUENCE</scope>
    <source>
        <strain evidence="8">CHK195-6426</strain>
    </source>
</reference>
<proteinExistence type="inferred from homology"/>
<organism evidence="8 9">
    <name type="scientific">Candidatus Acetatifactor stercoripullorum</name>
    <dbReference type="NCBI Taxonomy" id="2838414"/>
    <lineage>
        <taxon>Bacteria</taxon>
        <taxon>Bacillati</taxon>
        <taxon>Bacillota</taxon>
        <taxon>Clostridia</taxon>
        <taxon>Lachnospirales</taxon>
        <taxon>Lachnospiraceae</taxon>
        <taxon>Acetatifactor</taxon>
    </lineage>
</organism>
<keyword evidence="6" id="KW-0804">Transcription</keyword>
<evidence type="ECO:0000256" key="5">
    <source>
        <dbReference type="ARBA" id="ARBA00023015"/>
    </source>
</evidence>
<gene>
    <name evidence="8" type="primary">flgM</name>
    <name evidence="8" type="ORF">H9742_09895</name>
</gene>
<accession>A0A9D1UBJ4</accession>
<evidence type="ECO:0000313" key="9">
    <source>
        <dbReference type="Proteomes" id="UP000824265"/>
    </source>
</evidence>
<evidence type="ECO:0000256" key="4">
    <source>
        <dbReference type="ARBA" id="ARBA00022795"/>
    </source>
</evidence>
<keyword evidence="8" id="KW-0966">Cell projection</keyword>
<evidence type="ECO:0000256" key="1">
    <source>
        <dbReference type="ARBA" id="ARBA00005322"/>
    </source>
</evidence>
<dbReference type="GO" id="GO:0045892">
    <property type="term" value="P:negative regulation of DNA-templated transcription"/>
    <property type="evidence" value="ECO:0007669"/>
    <property type="project" value="InterPro"/>
</dbReference>
<evidence type="ECO:0000259" key="7">
    <source>
        <dbReference type="Pfam" id="PF04316"/>
    </source>
</evidence>
<dbReference type="InterPro" id="IPR007412">
    <property type="entry name" value="FlgM"/>
</dbReference>
<keyword evidence="4" id="KW-1005">Bacterial flagellum biogenesis</keyword>
<dbReference type="RefSeq" id="WP_318705347.1">
    <property type="nucleotide sequence ID" value="NZ_CALWMU010000012.1"/>
</dbReference>
<keyword evidence="8" id="KW-0969">Cilium</keyword>
<dbReference type="AlphaFoldDB" id="A0A9D1UBJ4"/>
<dbReference type="SUPFAM" id="SSF101498">
    <property type="entry name" value="Anti-sigma factor FlgM"/>
    <property type="match status" value="1"/>
</dbReference>
<keyword evidence="8" id="KW-0282">Flagellum</keyword>
<dbReference type="GO" id="GO:0044781">
    <property type="term" value="P:bacterial-type flagellum organization"/>
    <property type="evidence" value="ECO:0007669"/>
    <property type="project" value="UniProtKB-KW"/>
</dbReference>
<dbReference type="InterPro" id="IPR035890">
    <property type="entry name" value="Anti-sigma-28_factor_FlgM_sf"/>
</dbReference>
<dbReference type="NCBIfam" id="TIGR03824">
    <property type="entry name" value="FlgM_jcvi"/>
    <property type="match status" value="1"/>
</dbReference>
<reference evidence="8" key="2">
    <citation type="submission" date="2021-04" db="EMBL/GenBank/DDBJ databases">
        <authorList>
            <person name="Gilroy R."/>
        </authorList>
    </citation>
    <scope>NUCLEOTIDE SEQUENCE</scope>
    <source>
        <strain evidence="8">CHK195-6426</strain>
    </source>
</reference>
<keyword evidence="3" id="KW-0678">Repressor</keyword>
<keyword evidence="5" id="KW-0805">Transcription regulation</keyword>
<protein>
    <recommendedName>
        <fullName evidence="2">Negative regulator of flagellin synthesis</fullName>
    </recommendedName>
</protein>
<comment type="similarity">
    <text evidence="1">Belongs to the FlgM family.</text>
</comment>
<name>A0A9D1UBJ4_9FIRM</name>
<dbReference type="Pfam" id="PF04316">
    <property type="entry name" value="FlgM"/>
    <property type="match status" value="1"/>
</dbReference>
<comment type="caution">
    <text evidence="8">The sequence shown here is derived from an EMBL/GenBank/DDBJ whole genome shotgun (WGS) entry which is preliminary data.</text>
</comment>
<sequence>MRVEAYTQVQQLYQSQTVNKGQRTGGAGRTDKVQISSLGKDIQSARAAVAESPDIREELTAPIKAQLQNGTYEVDNDSFAERLLEKYMEMR</sequence>
<evidence type="ECO:0000256" key="3">
    <source>
        <dbReference type="ARBA" id="ARBA00022491"/>
    </source>
</evidence>
<evidence type="ECO:0000256" key="6">
    <source>
        <dbReference type="ARBA" id="ARBA00023163"/>
    </source>
</evidence>
<dbReference type="InterPro" id="IPR031316">
    <property type="entry name" value="FlgM_C"/>
</dbReference>
<feature type="domain" description="Anti-sigma-28 factor FlgM C-terminal" evidence="7">
    <location>
        <begin position="31"/>
        <end position="85"/>
    </location>
</feature>
<evidence type="ECO:0000313" key="8">
    <source>
        <dbReference type="EMBL" id="HIW81809.1"/>
    </source>
</evidence>
<dbReference type="Proteomes" id="UP000824265">
    <property type="component" value="Unassembled WGS sequence"/>
</dbReference>
<dbReference type="EMBL" id="DXGH01000052">
    <property type="protein sequence ID" value="HIW81809.1"/>
    <property type="molecule type" value="Genomic_DNA"/>
</dbReference>
<evidence type="ECO:0000256" key="2">
    <source>
        <dbReference type="ARBA" id="ARBA00017823"/>
    </source>
</evidence>